<evidence type="ECO:0000313" key="5">
    <source>
        <dbReference type="EMBL" id="MBF8184546.1"/>
    </source>
</evidence>
<dbReference type="InterPro" id="IPR017871">
    <property type="entry name" value="ABC_transporter-like_CS"/>
</dbReference>
<evidence type="ECO:0000313" key="6">
    <source>
        <dbReference type="Proteomes" id="UP000605361"/>
    </source>
</evidence>
<keyword evidence="6" id="KW-1185">Reference proteome</keyword>
<dbReference type="GO" id="GO:0022857">
    <property type="term" value="F:transmembrane transporter activity"/>
    <property type="evidence" value="ECO:0007669"/>
    <property type="project" value="TreeGrafter"/>
</dbReference>
<dbReference type="PROSITE" id="PS00211">
    <property type="entry name" value="ABC_TRANSPORTER_1"/>
    <property type="match status" value="1"/>
</dbReference>
<feature type="domain" description="ABC transporter" evidence="4">
    <location>
        <begin position="8"/>
        <end position="244"/>
    </location>
</feature>
<dbReference type="FunFam" id="3.40.50.300:FF:000032">
    <property type="entry name" value="Export ABC transporter ATP-binding protein"/>
    <property type="match status" value="1"/>
</dbReference>
<dbReference type="GO" id="GO:0005524">
    <property type="term" value="F:ATP binding"/>
    <property type="evidence" value="ECO:0007669"/>
    <property type="project" value="UniProtKB-KW"/>
</dbReference>
<dbReference type="Gene3D" id="3.40.50.300">
    <property type="entry name" value="P-loop containing nucleotide triphosphate hydrolases"/>
    <property type="match status" value="1"/>
</dbReference>
<dbReference type="InterPro" id="IPR003439">
    <property type="entry name" value="ABC_transporter-like_ATP-bd"/>
</dbReference>
<dbReference type="SMART" id="SM00382">
    <property type="entry name" value="AAA"/>
    <property type="match status" value="1"/>
</dbReference>
<accession>A0A931A1N3</accession>
<protein>
    <submittedName>
        <fullName evidence="5">ABC transporter ATP-binding protein</fullName>
    </submittedName>
</protein>
<evidence type="ECO:0000256" key="3">
    <source>
        <dbReference type="ARBA" id="ARBA00022840"/>
    </source>
</evidence>
<dbReference type="AlphaFoldDB" id="A0A931A1N3"/>
<comment type="caution">
    <text evidence="5">The sequence shown here is derived from an EMBL/GenBank/DDBJ whole genome shotgun (WGS) entry which is preliminary data.</text>
</comment>
<dbReference type="InterPro" id="IPR017911">
    <property type="entry name" value="MacB-like_ATP-bd"/>
</dbReference>
<dbReference type="EMBL" id="JADOGI010000003">
    <property type="protein sequence ID" value="MBF8184546.1"/>
    <property type="molecule type" value="Genomic_DNA"/>
</dbReference>
<gene>
    <name evidence="5" type="ORF">ITP53_02045</name>
</gene>
<evidence type="ECO:0000256" key="2">
    <source>
        <dbReference type="ARBA" id="ARBA00022741"/>
    </source>
</evidence>
<name>A0A931A1N3_9ACTN</name>
<dbReference type="PROSITE" id="PS50893">
    <property type="entry name" value="ABC_TRANSPORTER_2"/>
    <property type="match status" value="1"/>
</dbReference>
<keyword evidence="1" id="KW-0813">Transport</keyword>
<keyword evidence="2" id="KW-0547">Nucleotide-binding</keyword>
<evidence type="ECO:0000259" key="4">
    <source>
        <dbReference type="PROSITE" id="PS50893"/>
    </source>
</evidence>
<reference evidence="5" key="1">
    <citation type="submission" date="2020-11" db="EMBL/GenBank/DDBJ databases">
        <title>Whole-genome analyses of Nonomuraea sp. K274.</title>
        <authorList>
            <person name="Veyisoglu A."/>
        </authorList>
    </citation>
    <scope>NUCLEOTIDE SEQUENCE</scope>
    <source>
        <strain evidence="5">K274</strain>
    </source>
</reference>
<sequence>MTMTDDAVSVERVSKTYGDGQSVVALNDVDARFFRGTMTAVMGPSGSGKSTLLHCAAGLDRPTSGRVRIGATDLSSMSENELTKLRRSRVGFVFQAFNLVGALTVEENILLPSRLSARRPDPAWLTEVVGRVGLGDRLRHRPTQLSGGQQQRVAIARALVTRPEVIFCDEPTGALDTQSAAEVLALLRSAVDESGQTVIMVTHDPGAASYADRVMVLADGRIVQDMPQPGVQRIAEQLAQLGRRQPVASQEG</sequence>
<proteinExistence type="predicted"/>
<dbReference type="SUPFAM" id="SSF52540">
    <property type="entry name" value="P-loop containing nucleoside triphosphate hydrolases"/>
    <property type="match status" value="1"/>
</dbReference>
<dbReference type="InterPro" id="IPR027417">
    <property type="entry name" value="P-loop_NTPase"/>
</dbReference>
<dbReference type="PANTHER" id="PTHR24220">
    <property type="entry name" value="IMPORT ATP-BINDING PROTEIN"/>
    <property type="match status" value="1"/>
</dbReference>
<dbReference type="Pfam" id="PF00005">
    <property type="entry name" value="ABC_tran"/>
    <property type="match status" value="1"/>
</dbReference>
<keyword evidence="3 5" id="KW-0067">ATP-binding</keyword>
<dbReference type="PANTHER" id="PTHR24220:SF685">
    <property type="entry name" value="ABC TRANSPORTER RELATED"/>
    <property type="match status" value="1"/>
</dbReference>
<dbReference type="GO" id="GO:0016887">
    <property type="term" value="F:ATP hydrolysis activity"/>
    <property type="evidence" value="ECO:0007669"/>
    <property type="project" value="InterPro"/>
</dbReference>
<organism evidence="5 6">
    <name type="scientific">Nonomuraea cypriaca</name>
    <dbReference type="NCBI Taxonomy" id="1187855"/>
    <lineage>
        <taxon>Bacteria</taxon>
        <taxon>Bacillati</taxon>
        <taxon>Actinomycetota</taxon>
        <taxon>Actinomycetes</taxon>
        <taxon>Streptosporangiales</taxon>
        <taxon>Streptosporangiaceae</taxon>
        <taxon>Nonomuraea</taxon>
    </lineage>
</organism>
<dbReference type="InterPro" id="IPR015854">
    <property type="entry name" value="ABC_transpr_LolD-like"/>
</dbReference>
<evidence type="ECO:0000256" key="1">
    <source>
        <dbReference type="ARBA" id="ARBA00022448"/>
    </source>
</evidence>
<dbReference type="CDD" id="cd03255">
    <property type="entry name" value="ABC_MJ0796_LolCDE_FtsE"/>
    <property type="match status" value="1"/>
</dbReference>
<dbReference type="GO" id="GO:0005886">
    <property type="term" value="C:plasma membrane"/>
    <property type="evidence" value="ECO:0007669"/>
    <property type="project" value="TreeGrafter"/>
</dbReference>
<dbReference type="Proteomes" id="UP000605361">
    <property type="component" value="Unassembled WGS sequence"/>
</dbReference>
<dbReference type="GO" id="GO:0098796">
    <property type="term" value="C:membrane protein complex"/>
    <property type="evidence" value="ECO:0007669"/>
    <property type="project" value="UniProtKB-ARBA"/>
</dbReference>
<dbReference type="InterPro" id="IPR003593">
    <property type="entry name" value="AAA+_ATPase"/>
</dbReference>